<sequence>MRISAPSWWRLILAALVFPLSQPEVHTLKLLSFPENHAGVRLSLKQQGDCPLPLECYEESSRLGLSSDPGELKHPQIGEIAGVSMTALCSGVEACLGTLSPRGDDICGDDSVLCGAYSKQNGILSFQNTQNTTLLYATGPLTGGDLCTPGYGIISSTMVPFSQVAHATIYERLICAEASFWVYTSEQQLFILSSIH</sequence>
<dbReference type="EMBL" id="JBAHYK010000204">
    <property type="protein sequence ID" value="KAL0576737.1"/>
    <property type="molecule type" value="Genomic_DNA"/>
</dbReference>
<organism evidence="2 3">
    <name type="scientific">Marasmius crinis-equi</name>
    <dbReference type="NCBI Taxonomy" id="585013"/>
    <lineage>
        <taxon>Eukaryota</taxon>
        <taxon>Fungi</taxon>
        <taxon>Dikarya</taxon>
        <taxon>Basidiomycota</taxon>
        <taxon>Agaricomycotina</taxon>
        <taxon>Agaricomycetes</taxon>
        <taxon>Agaricomycetidae</taxon>
        <taxon>Agaricales</taxon>
        <taxon>Marasmiineae</taxon>
        <taxon>Marasmiaceae</taxon>
        <taxon>Marasmius</taxon>
    </lineage>
</organism>
<name>A0ABR3FMU1_9AGAR</name>
<keyword evidence="3" id="KW-1185">Reference proteome</keyword>
<protein>
    <submittedName>
        <fullName evidence="2">Uncharacterized protein</fullName>
    </submittedName>
</protein>
<accession>A0ABR3FMU1</accession>
<evidence type="ECO:0000313" key="2">
    <source>
        <dbReference type="EMBL" id="KAL0576737.1"/>
    </source>
</evidence>
<reference evidence="2 3" key="1">
    <citation type="submission" date="2024-02" db="EMBL/GenBank/DDBJ databases">
        <title>A draft genome for the cacao thread blight pathogen Marasmius crinis-equi.</title>
        <authorList>
            <person name="Cohen S.P."/>
            <person name="Baruah I.K."/>
            <person name="Amoako-Attah I."/>
            <person name="Bukari Y."/>
            <person name="Meinhardt L.W."/>
            <person name="Bailey B.A."/>
        </authorList>
    </citation>
    <scope>NUCLEOTIDE SEQUENCE [LARGE SCALE GENOMIC DNA]</scope>
    <source>
        <strain evidence="2 3">GH-76</strain>
    </source>
</reference>
<evidence type="ECO:0000256" key="1">
    <source>
        <dbReference type="SAM" id="SignalP"/>
    </source>
</evidence>
<gene>
    <name evidence="2" type="ORF">V5O48_005260</name>
</gene>
<evidence type="ECO:0000313" key="3">
    <source>
        <dbReference type="Proteomes" id="UP001465976"/>
    </source>
</evidence>
<dbReference type="Proteomes" id="UP001465976">
    <property type="component" value="Unassembled WGS sequence"/>
</dbReference>
<keyword evidence="1" id="KW-0732">Signal</keyword>
<feature type="chain" id="PRO_5047483124" evidence="1">
    <location>
        <begin position="28"/>
        <end position="196"/>
    </location>
</feature>
<comment type="caution">
    <text evidence="2">The sequence shown here is derived from an EMBL/GenBank/DDBJ whole genome shotgun (WGS) entry which is preliminary data.</text>
</comment>
<feature type="signal peptide" evidence="1">
    <location>
        <begin position="1"/>
        <end position="27"/>
    </location>
</feature>
<proteinExistence type="predicted"/>